<sequence>MIDPAQWQQAEAGLAPQLARAAVALAMLDQRCLLLGTGAVERLALIEVEAMLWAQGVRVRREQIAAYLSGAGGLTENRTELARASWVYRRLLARPGRLPALRGFLGLHEVPGAGLPEDLSPRPKGAEFDLAAEVFTGGMQELADCHPLTQAGYGQALWRLTGVSAPDDLLEPATAAGRIAAAECRAIGFAPLAPGGRAWQLGAKPDGLGDWLAAIRSGAQSAMMELNRVEAWAVAARGLTAGLKGSTPAKLIDAIAARPILTTEAAANLTGISRDSAERGLARLQAMGVVHEITGSKRFRLWVTGPA</sequence>
<protein>
    <recommendedName>
        <fullName evidence="3">HTH DNA binding domain-containing protein</fullName>
    </recommendedName>
</protein>
<organism evidence="1 2">
    <name type="scientific">Pseudorhodobacter turbinis</name>
    <dbReference type="NCBI Taxonomy" id="2500533"/>
    <lineage>
        <taxon>Bacteria</taxon>
        <taxon>Pseudomonadati</taxon>
        <taxon>Pseudomonadota</taxon>
        <taxon>Alphaproteobacteria</taxon>
        <taxon>Rhodobacterales</taxon>
        <taxon>Paracoccaceae</taxon>
        <taxon>Pseudorhodobacter</taxon>
    </lineage>
</organism>
<dbReference type="OrthoDB" id="8455637at2"/>
<evidence type="ECO:0008006" key="3">
    <source>
        <dbReference type="Google" id="ProtNLM"/>
    </source>
</evidence>
<dbReference type="EMBL" id="CP039965">
    <property type="protein sequence ID" value="QCO57564.1"/>
    <property type="molecule type" value="Genomic_DNA"/>
</dbReference>
<proteinExistence type="predicted"/>
<dbReference type="AlphaFoldDB" id="A0A4V1E1B6"/>
<name>A0A4V1E1B6_9RHOB</name>
<dbReference type="RefSeq" id="WP_137195358.1">
    <property type="nucleotide sequence ID" value="NZ_CP039965.1"/>
</dbReference>
<gene>
    <name evidence="1" type="ORF">EOK75_17820</name>
</gene>
<keyword evidence="2" id="KW-1185">Reference proteome</keyword>
<dbReference type="KEGG" id="pseb:EOK75_17820"/>
<geneLocation type="plasmid" evidence="1 2">
    <name>unnamed1</name>
</geneLocation>
<evidence type="ECO:0000313" key="2">
    <source>
        <dbReference type="Proteomes" id="UP000298631"/>
    </source>
</evidence>
<accession>A0A4V1E1B6</accession>
<dbReference type="Proteomes" id="UP000298631">
    <property type="component" value="Plasmid unnamed1"/>
</dbReference>
<keyword evidence="1" id="KW-0614">Plasmid</keyword>
<reference evidence="1 2" key="1">
    <citation type="submission" date="2019-05" db="EMBL/GenBank/DDBJ databases">
        <title>Pseudorhodobacter turbinis sp. nov., isolated from the gut of the Korean turban shell.</title>
        <authorList>
            <person name="Jeong Y.-S."/>
            <person name="Kang W.-R."/>
            <person name="Bae J.-W."/>
        </authorList>
    </citation>
    <scope>NUCLEOTIDE SEQUENCE [LARGE SCALE GENOMIC DNA]</scope>
    <source>
        <strain evidence="1 2">S12M18</strain>
        <plasmid evidence="1 2">unnamed1</plasmid>
    </source>
</reference>
<evidence type="ECO:0000313" key="1">
    <source>
        <dbReference type="EMBL" id="QCO57564.1"/>
    </source>
</evidence>